<accession>A0A1Q9DBA1</accession>
<reference evidence="1 2" key="1">
    <citation type="submission" date="2016-02" db="EMBL/GenBank/DDBJ databases">
        <title>Genome analysis of coral dinoflagellate symbionts highlights evolutionary adaptations to a symbiotic lifestyle.</title>
        <authorList>
            <person name="Aranda M."/>
            <person name="Li Y."/>
            <person name="Liew Y.J."/>
            <person name="Baumgarten S."/>
            <person name="Simakov O."/>
            <person name="Wilson M."/>
            <person name="Piel J."/>
            <person name="Ashoor H."/>
            <person name="Bougouffa S."/>
            <person name="Bajic V.B."/>
            <person name="Ryu T."/>
            <person name="Ravasi T."/>
            <person name="Bayer T."/>
            <person name="Micklem G."/>
            <person name="Kim H."/>
            <person name="Bhak J."/>
            <person name="Lajeunesse T.C."/>
            <person name="Voolstra C.R."/>
        </authorList>
    </citation>
    <scope>NUCLEOTIDE SEQUENCE [LARGE SCALE GENOMIC DNA]</scope>
    <source>
        <strain evidence="1 2">CCMP2467</strain>
    </source>
</reference>
<evidence type="ECO:0000313" key="2">
    <source>
        <dbReference type="Proteomes" id="UP000186817"/>
    </source>
</evidence>
<dbReference type="Proteomes" id="UP000186817">
    <property type="component" value="Unassembled WGS sequence"/>
</dbReference>
<dbReference type="AlphaFoldDB" id="A0A1Q9DBA1"/>
<sequence>MRSTKEMLAQLAEMQQQVLQYQALRLQNVRNAMARTVLENSDTILTTLFQTWVADTAQCVKMREGNRQLDDARLQLAAVARSRAASGRKIVAQMLEESRMGPLVGYEMQKSRFVGVKAALPTAAEVLMDAKKAKLKNVLTSLVNGQTEDLLFEVVQAWVQASVERAFGYARRTHGRRLRGGYAGAL</sequence>
<proteinExistence type="predicted"/>
<dbReference type="EMBL" id="LSRX01000620">
    <property type="protein sequence ID" value="OLP92486.1"/>
    <property type="molecule type" value="Genomic_DNA"/>
</dbReference>
<comment type="caution">
    <text evidence="1">The sequence shown here is derived from an EMBL/GenBank/DDBJ whole genome shotgun (WGS) entry which is preliminary data.</text>
</comment>
<protein>
    <submittedName>
        <fullName evidence="1">Uncharacterized protein</fullName>
    </submittedName>
</protein>
<name>A0A1Q9DBA1_SYMMI</name>
<keyword evidence="2" id="KW-1185">Reference proteome</keyword>
<organism evidence="1 2">
    <name type="scientific">Symbiodinium microadriaticum</name>
    <name type="common">Dinoflagellate</name>
    <name type="synonym">Zooxanthella microadriatica</name>
    <dbReference type="NCBI Taxonomy" id="2951"/>
    <lineage>
        <taxon>Eukaryota</taxon>
        <taxon>Sar</taxon>
        <taxon>Alveolata</taxon>
        <taxon>Dinophyceae</taxon>
        <taxon>Suessiales</taxon>
        <taxon>Symbiodiniaceae</taxon>
        <taxon>Symbiodinium</taxon>
    </lineage>
</organism>
<evidence type="ECO:0000313" key="1">
    <source>
        <dbReference type="EMBL" id="OLP92486.1"/>
    </source>
</evidence>
<gene>
    <name evidence="1" type="ORF">AK812_SmicGene25712</name>
</gene>